<dbReference type="Proteomes" id="UP000715441">
    <property type="component" value="Unassembled WGS sequence"/>
</dbReference>
<keyword evidence="2" id="KW-1185">Reference proteome</keyword>
<evidence type="ECO:0000313" key="1">
    <source>
        <dbReference type="EMBL" id="NKQ55372.1"/>
    </source>
</evidence>
<comment type="caution">
    <text evidence="1">The sequence shown here is derived from an EMBL/GenBank/DDBJ whole genome shotgun (WGS) entry which is preliminary data.</text>
</comment>
<organism evidence="1 2">
    <name type="scientific">Amycolatopsis acididurans</name>
    <dbReference type="NCBI Taxonomy" id="2724524"/>
    <lineage>
        <taxon>Bacteria</taxon>
        <taxon>Bacillati</taxon>
        <taxon>Actinomycetota</taxon>
        <taxon>Actinomycetes</taxon>
        <taxon>Pseudonocardiales</taxon>
        <taxon>Pseudonocardiaceae</taxon>
        <taxon>Amycolatopsis</taxon>
    </lineage>
</organism>
<proteinExistence type="predicted"/>
<reference evidence="1 2" key="1">
    <citation type="submission" date="2020-04" db="EMBL/GenBank/DDBJ databases">
        <title>Novel species.</title>
        <authorList>
            <person name="Teo W.F.A."/>
            <person name="Lipun K."/>
            <person name="Srisuk N."/>
            <person name="Duangmal K."/>
        </authorList>
    </citation>
    <scope>NUCLEOTIDE SEQUENCE [LARGE SCALE GENOMIC DNA]</scope>
    <source>
        <strain evidence="1 2">K13G38</strain>
    </source>
</reference>
<accession>A0ABX1JAR0</accession>
<gene>
    <name evidence="1" type="ORF">HFP15_21020</name>
</gene>
<dbReference type="EMBL" id="JAAXLS010000014">
    <property type="protein sequence ID" value="NKQ55372.1"/>
    <property type="molecule type" value="Genomic_DNA"/>
</dbReference>
<evidence type="ECO:0000313" key="2">
    <source>
        <dbReference type="Proteomes" id="UP000715441"/>
    </source>
</evidence>
<protein>
    <submittedName>
        <fullName evidence="1">Uncharacterized protein</fullName>
    </submittedName>
</protein>
<sequence length="107" mass="11543">MVSLRPADGEVDVQVAATAAVMHLSELLVWAYTLESVTASWWRTDHGSLHLTVEGRAQGVRFHVYGGIGFHHCAGLVPLAVDASEGVSIDELYTLRDLLAQETEVAA</sequence>
<name>A0ABX1JAR0_9PSEU</name>